<dbReference type="SUPFAM" id="SSF52540">
    <property type="entry name" value="P-loop containing nucleoside triphosphate hydrolases"/>
    <property type="match status" value="1"/>
</dbReference>
<sequence>MTPDRSILGFNLYRGKQKEVCILREDKRRHIYSIGRTGMGKSVFMENQIYQDIANGEGVCVVDPHGDLARKCLSFVPKSRIEDVVYFDPSDIDRPMGLNMLEFDNPEQKDFAVQEMVAILYKLFADFIGPRFEHIVRNSMLAIMDHPDGGTLVEMMRILTDDDYRDECLEHVTNPLVRAFWQEEMAQQVQFHKSEMLGPVLSKFGRFVSNDMMRNIIGQTKSSFNIREIMDKKKILLINLAKGKVGDINCNLMGMIIVSKILMAALARTDMPEDEREDFYLYVDEFQNFATESFATILSEARKYHLNLNVTHQYVGQLKEEIQKAVFGNVGTFISFRIGAPDAELVTKEFKPQFDETDLLNLEKYTCYVKLLVDGVATKPFSMHTYPPVHAKGKDHTDQIIQLSRLRYGRGRKEVDEEIRHRGRFDMML</sequence>
<gene>
    <name evidence="1" type="ORF">AUK40_06375</name>
</gene>
<dbReference type="Proteomes" id="UP000183245">
    <property type="component" value="Unassembled WGS sequence"/>
</dbReference>
<organism evidence="1 2">
    <name type="scientific">Candidatus Wirthbacteria bacterium CG2_30_54_11</name>
    <dbReference type="NCBI Taxonomy" id="1817892"/>
    <lineage>
        <taxon>Bacteria</taxon>
        <taxon>Candidatus Wirthbacteria</taxon>
    </lineage>
</organism>
<accession>A0A1J5IEA1</accession>
<dbReference type="InterPro" id="IPR051162">
    <property type="entry name" value="T4SS_component"/>
</dbReference>
<reference evidence="1 2" key="1">
    <citation type="journal article" date="2016" name="Environ. Microbiol.">
        <title>Genomic resolution of a cold subsurface aquifer community provides metabolic insights for novel microbes adapted to high CO concentrations.</title>
        <authorList>
            <person name="Probst A.J."/>
            <person name="Castelle C.J."/>
            <person name="Singh A."/>
            <person name="Brown C.T."/>
            <person name="Anantharaman K."/>
            <person name="Sharon I."/>
            <person name="Hug L.A."/>
            <person name="Burstein D."/>
            <person name="Emerson J.B."/>
            <person name="Thomas B.C."/>
            <person name="Banfield J.F."/>
        </authorList>
    </citation>
    <scope>NUCLEOTIDE SEQUENCE [LARGE SCALE GENOMIC DNA]</scope>
    <source>
        <strain evidence="1">CG2_30_54_11</strain>
    </source>
</reference>
<dbReference type="InterPro" id="IPR027417">
    <property type="entry name" value="P-loop_NTPase"/>
</dbReference>
<protein>
    <submittedName>
        <fullName evidence="1">Uncharacterized protein</fullName>
    </submittedName>
</protein>
<dbReference type="STRING" id="1817892.AUK40_06375"/>
<dbReference type="Gene3D" id="3.40.50.300">
    <property type="entry name" value="P-loop containing nucleotide triphosphate hydrolases"/>
    <property type="match status" value="2"/>
</dbReference>
<dbReference type="EMBL" id="MNZT01000117">
    <property type="protein sequence ID" value="OIP95099.1"/>
    <property type="molecule type" value="Genomic_DNA"/>
</dbReference>
<dbReference type="AlphaFoldDB" id="A0A1J5IEA1"/>
<dbReference type="PANTHER" id="PTHR30121">
    <property type="entry name" value="UNCHARACTERIZED PROTEIN YJGR-RELATED"/>
    <property type="match status" value="1"/>
</dbReference>
<evidence type="ECO:0000313" key="1">
    <source>
        <dbReference type="EMBL" id="OIP95099.1"/>
    </source>
</evidence>
<evidence type="ECO:0000313" key="2">
    <source>
        <dbReference type="Proteomes" id="UP000183245"/>
    </source>
</evidence>
<name>A0A1J5IEA1_9BACT</name>
<comment type="caution">
    <text evidence="1">The sequence shown here is derived from an EMBL/GenBank/DDBJ whole genome shotgun (WGS) entry which is preliminary data.</text>
</comment>
<proteinExistence type="predicted"/>
<dbReference type="PANTHER" id="PTHR30121:SF11">
    <property type="entry name" value="AAA+ ATPASE DOMAIN-CONTAINING PROTEIN"/>
    <property type="match status" value="1"/>
</dbReference>